<feature type="region of interest" description="Disordered" evidence="7">
    <location>
        <begin position="132"/>
        <end position="244"/>
    </location>
</feature>
<feature type="region of interest" description="Disordered" evidence="7">
    <location>
        <begin position="267"/>
        <end position="418"/>
    </location>
</feature>
<dbReference type="eggNOG" id="KOG1632">
    <property type="taxonomic scope" value="Eukaryota"/>
</dbReference>
<dbReference type="EMBL" id="GL377302">
    <property type="protein sequence ID" value="EFJ02356.1"/>
    <property type="molecule type" value="Genomic_DNA"/>
</dbReference>
<sequence>MIALGRRGEDSGGNADERHVKMDGERISSLATPPPNLPLIVLRCQPGTRPSPPAVSLLVSSTDAAADVEHLCGCPRRSRPPSTMSNKRISINDLLCSDPPAEDIPKPPKEPVVPEPVILAPHLRKTHNFPSDAAAIRPSSSSSTSSTHPYATRSPEIATRPPLSRPMSSSSSSQHSQRQSPVFMRPPQSGPTSPSVMMAQGQAFGLDALVAASEERRRMDTSDFGPHGQRRRTSGEGASRSHHLHALADHVSSEERRQEQAIFRHHQQRELNSRARSSSSSTSYAQSPPSRSPTDVFPRDAYANSMNASISPRTMTVPLGPPPYPMTTNGSDPIHAGQPYRVGDPEMQLSPLSVPQKRRHSQSVSSHGSHGSPPLPPPITVGPGRGLDLLMHDREHEQERIQREAERRGMERRRMDEERRREKELAAYAMQQAHHRLPQELAASKHGDKVITLDALASRESSSRQHRRDQPFEFDMRQQPPPMQIQRQIMNPSLGHPHANSEAPPTIQRMPELHHQSRLSLSPTNSRQLPASRGLAYDQGELERGRLERQMMERERVRAMERDRERIVQEQVLMKERELAAREARVKEQEMRLRAMEEQRVREARMSTSEVPPQSGNAEANLKAEGVRPTSHGRHTHDRHIDSLSPAAPRVVPQTSSSTPRPLEEHGHRRLSSGQEPHAVQNHSSSSVQGPNQPHARHHSRQHPPQSEPSSTSDSHQHNHHHAHDHPRPVQLTTASRPPPGSKAGRAIANARRDSGGSEGTDAADMPPRRGAVKHEDVSMDVDLPPPTLSRVTASATPNPSPIPVDTRRAPPSSKPPVAQARMISPPSATHSHGHDAMRRSISQGTPPTMSAPRLISSGRSRSSHTQMSTEHRSVSRDVGSTGPSPDDADEWLLEQAEETTGHQRSLSPPAKRMKFSPPEDDKPSRSAKRASSTAGKRSKSKRAESVRSRTADDEEDALLDLERELDSVPTPVHIADAMDVDKELEDLVAPDPTPENDVDDELMSLVEDKDVAKPSHHARAPSTQPSHGKRSHSPAPRPPALPRVVSLPSTAKEEEDRASMPPPPVKKATGGKKPAESTASKSRSKKGSSSRSKAAGEASQSHKAKAKSGSKSKARKVDDGPRSSEPPAGTPPPPPPKKSHKKGAGAAAAAAAAAVAAHSRSASATPAEKEKKADDAKDRRKEEEHKEEDDDRLYCICRTTYDETLNMIACDRCDDWYHTMCVDLSDQEVELIDQFICPLCIKKHPKLNLRTTYKQRCLNGLRHPHPNSPSACHKPARGAFSKYCSDECGVQCMRARIENWERSGGNAGKLWDSLKHADRSEGVVMRVEQVQEKPTEPPLCKTEVIKPVVPKAERDIQHLTKALDEIANLRENLERGMEVVRYREKLLDLAIGRQSRLQSEHKHICGWDMRMCFGDDDWMAMADDVWDSYEDDEEGDQQQQDWWCDIQKCTRHAGWADTRETELLIEKNSKRAALSNLATRERALRQRLEDLLEAQHSPNGTDGRDVSRLSSECPSSGAARSRSTKKKASVA</sequence>
<feature type="compositionally biased region" description="Basic and acidic residues" evidence="7">
    <location>
        <begin position="1168"/>
        <end position="1185"/>
    </location>
</feature>
<feature type="domain" description="PHD-type" evidence="8">
    <location>
        <begin position="1193"/>
        <end position="1244"/>
    </location>
</feature>
<dbReference type="HOGENOM" id="CLU_247203_0_0_1"/>
<dbReference type="GeneID" id="9584890"/>
<proteinExistence type="predicted"/>
<feature type="compositionally biased region" description="Acidic residues" evidence="7">
    <location>
        <begin position="887"/>
        <end position="898"/>
    </location>
</feature>
<dbReference type="OMA" id="QSYKCKW"/>
<dbReference type="STRING" id="578458.D8PPQ9"/>
<feature type="compositionally biased region" description="Basic residues" evidence="7">
    <location>
        <begin position="1523"/>
        <end position="1532"/>
    </location>
</feature>
<feature type="compositionally biased region" description="Polar residues" evidence="7">
    <location>
        <begin position="858"/>
        <end position="869"/>
    </location>
</feature>
<dbReference type="PROSITE" id="PS01359">
    <property type="entry name" value="ZF_PHD_1"/>
    <property type="match status" value="1"/>
</dbReference>
<feature type="compositionally biased region" description="Basic and acidic residues" evidence="7">
    <location>
        <begin position="1"/>
        <end position="26"/>
    </location>
</feature>
<keyword evidence="4" id="KW-0862">Zinc</keyword>
<dbReference type="Pfam" id="PF00628">
    <property type="entry name" value="PHD"/>
    <property type="match status" value="1"/>
</dbReference>
<dbReference type="KEGG" id="scm:SCHCO_02611804"/>
<reference evidence="9 10" key="1">
    <citation type="journal article" date="2010" name="Nat. Biotechnol.">
        <title>Genome sequence of the model mushroom Schizophyllum commune.</title>
        <authorList>
            <person name="Ohm R.A."/>
            <person name="de Jong J.F."/>
            <person name="Lugones L.G."/>
            <person name="Aerts A."/>
            <person name="Kothe E."/>
            <person name="Stajich J.E."/>
            <person name="de Vries R.P."/>
            <person name="Record E."/>
            <person name="Levasseur A."/>
            <person name="Baker S.E."/>
            <person name="Bartholomew K.A."/>
            <person name="Coutinho P.M."/>
            <person name="Erdmann S."/>
            <person name="Fowler T.J."/>
            <person name="Gathman A.C."/>
            <person name="Lombard V."/>
            <person name="Henrissat B."/>
            <person name="Knabe N."/>
            <person name="Kuees U."/>
            <person name="Lilly W.W."/>
            <person name="Lindquist E."/>
            <person name="Lucas S."/>
            <person name="Magnuson J.K."/>
            <person name="Piumi F."/>
            <person name="Raudaskoski M."/>
            <person name="Salamov A."/>
            <person name="Schmutz J."/>
            <person name="Schwarze F.W.M.R."/>
            <person name="vanKuyk P.A."/>
            <person name="Horton J.S."/>
            <person name="Grigoriev I.V."/>
            <person name="Woesten H.A.B."/>
        </authorList>
    </citation>
    <scope>NUCLEOTIDE SEQUENCE [LARGE SCALE GENOMIC DNA]</scope>
    <source>
        <strain evidence="10">H4-8 / FGSC 9210</strain>
    </source>
</reference>
<feature type="compositionally biased region" description="Basic and acidic residues" evidence="7">
    <location>
        <begin position="390"/>
        <end position="418"/>
    </location>
</feature>
<dbReference type="PROSITE" id="PS50016">
    <property type="entry name" value="ZF_PHD_2"/>
    <property type="match status" value="1"/>
</dbReference>
<feature type="compositionally biased region" description="Low complexity" evidence="7">
    <location>
        <begin position="1145"/>
        <end position="1165"/>
    </location>
</feature>
<keyword evidence="2" id="KW-0479">Metal-binding</keyword>
<accession>D8PPQ9</accession>
<dbReference type="GO" id="GO:0008270">
    <property type="term" value="F:zinc ion binding"/>
    <property type="evidence" value="ECO:0007669"/>
    <property type="project" value="UniProtKB-KW"/>
</dbReference>
<dbReference type="PANTHER" id="PTHR46174">
    <property type="entry name" value="CXXC-TYPE ZINC FINGER PROTEIN 1"/>
    <property type="match status" value="1"/>
</dbReference>
<feature type="compositionally biased region" description="Low complexity" evidence="7">
    <location>
        <begin position="362"/>
        <end position="372"/>
    </location>
</feature>
<feature type="compositionally biased region" description="Polar residues" evidence="7">
    <location>
        <begin position="304"/>
        <end position="314"/>
    </location>
</feature>
<feature type="region of interest" description="Disordered" evidence="7">
    <location>
        <begin position="512"/>
        <end position="531"/>
    </location>
</feature>
<feature type="compositionally biased region" description="Basic and acidic residues" evidence="7">
    <location>
        <begin position="942"/>
        <end position="952"/>
    </location>
</feature>
<feature type="region of interest" description="Disordered" evidence="7">
    <location>
        <begin position="1493"/>
        <end position="1532"/>
    </location>
</feature>
<feature type="compositionally biased region" description="Basic residues" evidence="7">
    <location>
        <begin position="1103"/>
        <end position="1115"/>
    </location>
</feature>
<dbReference type="SMART" id="SM00249">
    <property type="entry name" value="PHD"/>
    <property type="match status" value="1"/>
</dbReference>
<evidence type="ECO:0000256" key="5">
    <source>
        <dbReference type="ARBA" id="ARBA00023242"/>
    </source>
</evidence>
<organism evidence="10">
    <name type="scientific">Schizophyllum commune (strain H4-8 / FGSC 9210)</name>
    <name type="common">Split gill fungus</name>
    <dbReference type="NCBI Taxonomy" id="578458"/>
    <lineage>
        <taxon>Eukaryota</taxon>
        <taxon>Fungi</taxon>
        <taxon>Dikarya</taxon>
        <taxon>Basidiomycota</taxon>
        <taxon>Agaricomycotina</taxon>
        <taxon>Agaricomycetes</taxon>
        <taxon>Agaricomycetidae</taxon>
        <taxon>Agaricales</taxon>
        <taxon>Schizophyllaceae</taxon>
        <taxon>Schizophyllum</taxon>
    </lineage>
</organism>
<evidence type="ECO:0000313" key="10">
    <source>
        <dbReference type="Proteomes" id="UP000007431"/>
    </source>
</evidence>
<feature type="compositionally biased region" description="Polar residues" evidence="7">
    <location>
        <begin position="518"/>
        <end position="529"/>
    </location>
</feature>
<keyword evidence="10" id="KW-1185">Reference proteome</keyword>
<dbReference type="InterPro" id="IPR019786">
    <property type="entry name" value="Zinc_finger_PHD-type_CS"/>
</dbReference>
<evidence type="ECO:0000313" key="9">
    <source>
        <dbReference type="EMBL" id="EFJ02356.1"/>
    </source>
</evidence>
<evidence type="ECO:0000256" key="7">
    <source>
        <dbReference type="SAM" id="MobiDB-lite"/>
    </source>
</evidence>
<gene>
    <name evidence="9" type="ORF">SCHCODRAFT_103905</name>
</gene>
<feature type="region of interest" description="Disordered" evidence="7">
    <location>
        <begin position="1"/>
        <end position="33"/>
    </location>
</feature>
<evidence type="ECO:0000256" key="3">
    <source>
        <dbReference type="ARBA" id="ARBA00022771"/>
    </source>
</evidence>
<dbReference type="GO" id="GO:0048188">
    <property type="term" value="C:Set1C/COMPASS complex"/>
    <property type="evidence" value="ECO:0007669"/>
    <property type="project" value="InterPro"/>
</dbReference>
<evidence type="ECO:0000256" key="2">
    <source>
        <dbReference type="ARBA" id="ARBA00022723"/>
    </source>
</evidence>
<feature type="compositionally biased region" description="Low complexity" evidence="7">
    <location>
        <begin position="160"/>
        <end position="181"/>
    </location>
</feature>
<feature type="region of interest" description="Disordered" evidence="7">
    <location>
        <begin position="597"/>
        <end position="1186"/>
    </location>
</feature>
<dbReference type="PANTHER" id="PTHR46174:SF1">
    <property type="entry name" value="CXXC-TYPE ZINC FINGER PROTEIN 1"/>
    <property type="match status" value="1"/>
</dbReference>
<dbReference type="Gene3D" id="3.30.40.10">
    <property type="entry name" value="Zinc/RING finger domain, C3HC4 (zinc finger)"/>
    <property type="match status" value="1"/>
</dbReference>
<dbReference type="InParanoid" id="D8PPQ9"/>
<feature type="compositionally biased region" description="Polar residues" evidence="7">
    <location>
        <begin position="606"/>
        <end position="618"/>
    </location>
</feature>
<feature type="compositionally biased region" description="Low complexity" evidence="7">
    <location>
        <begin position="1090"/>
        <end position="1102"/>
    </location>
</feature>
<feature type="region of interest" description="Disordered" evidence="7">
    <location>
        <begin position="457"/>
        <end position="478"/>
    </location>
</feature>
<dbReference type="VEuPathDB" id="FungiDB:SCHCODRAFT_02611804"/>
<keyword evidence="3 6" id="KW-0863">Zinc-finger</keyword>
<dbReference type="InterPro" id="IPR037869">
    <property type="entry name" value="Spp1/CFP1"/>
</dbReference>
<protein>
    <recommendedName>
        <fullName evidence="8">PHD-type domain-containing protein</fullName>
    </recommendedName>
</protein>
<keyword evidence="5" id="KW-0539">Nucleus</keyword>
<feature type="compositionally biased region" description="Polar residues" evidence="7">
    <location>
        <begin position="681"/>
        <end position="692"/>
    </location>
</feature>
<feature type="compositionally biased region" description="Acidic residues" evidence="7">
    <location>
        <begin position="983"/>
        <end position="1003"/>
    </location>
</feature>
<dbReference type="InterPro" id="IPR001965">
    <property type="entry name" value="Znf_PHD"/>
</dbReference>
<feature type="compositionally biased region" description="Low complexity" evidence="7">
    <location>
        <begin position="274"/>
        <end position="289"/>
    </location>
</feature>
<dbReference type="GO" id="GO:0045893">
    <property type="term" value="P:positive regulation of DNA-templated transcription"/>
    <property type="evidence" value="ECO:0007669"/>
    <property type="project" value="TreeGrafter"/>
</dbReference>
<evidence type="ECO:0000256" key="1">
    <source>
        <dbReference type="ARBA" id="ARBA00004123"/>
    </source>
</evidence>
<evidence type="ECO:0000256" key="6">
    <source>
        <dbReference type="PROSITE-ProRule" id="PRU00146"/>
    </source>
</evidence>
<feature type="non-terminal residue" evidence="9">
    <location>
        <position position="1532"/>
    </location>
</feature>
<dbReference type="OrthoDB" id="436852at2759"/>
<name>D8PPQ9_SCHCM</name>
<dbReference type="Proteomes" id="UP000007431">
    <property type="component" value="Unassembled WGS sequence"/>
</dbReference>
<evidence type="ECO:0000256" key="4">
    <source>
        <dbReference type="ARBA" id="ARBA00022833"/>
    </source>
</evidence>
<evidence type="ECO:0000259" key="8">
    <source>
        <dbReference type="PROSITE" id="PS50016"/>
    </source>
</evidence>
<dbReference type="InterPro" id="IPR011011">
    <property type="entry name" value="Znf_FYVE_PHD"/>
</dbReference>
<dbReference type="InterPro" id="IPR013083">
    <property type="entry name" value="Znf_RING/FYVE/PHD"/>
</dbReference>
<dbReference type="SUPFAM" id="SSF57903">
    <property type="entry name" value="FYVE/PHD zinc finger"/>
    <property type="match status" value="1"/>
</dbReference>
<comment type="subcellular location">
    <subcellularLocation>
        <location evidence="1">Nucleus</location>
    </subcellularLocation>
</comment>
<dbReference type="InterPro" id="IPR019787">
    <property type="entry name" value="Znf_PHD-finger"/>
</dbReference>